<keyword evidence="1" id="KW-0812">Transmembrane</keyword>
<evidence type="ECO:0000256" key="1">
    <source>
        <dbReference type="SAM" id="Phobius"/>
    </source>
</evidence>
<keyword evidence="1" id="KW-0472">Membrane</keyword>
<accession>A0A379B179</accession>
<organism evidence="2">
    <name type="scientific">Neisseria gonorrhoeae</name>
    <dbReference type="NCBI Taxonomy" id="485"/>
    <lineage>
        <taxon>Bacteria</taxon>
        <taxon>Pseudomonadati</taxon>
        <taxon>Pseudomonadota</taxon>
        <taxon>Betaproteobacteria</taxon>
        <taxon>Neisseriales</taxon>
        <taxon>Neisseriaceae</taxon>
        <taxon>Neisseria</taxon>
    </lineage>
</organism>
<proteinExistence type="predicted"/>
<gene>
    <name evidence="2" type="ORF">NCTC11421_03824</name>
</gene>
<evidence type="ECO:0000313" key="2">
    <source>
        <dbReference type="EMBL" id="SUB32384.1"/>
    </source>
</evidence>
<feature type="transmembrane region" description="Helical" evidence="1">
    <location>
        <begin position="20"/>
        <end position="39"/>
    </location>
</feature>
<name>A0A379B179_NEIGO</name>
<dbReference type="AlphaFoldDB" id="A0A379B179"/>
<reference evidence="2" key="1">
    <citation type="submission" date="2018-06" db="EMBL/GenBank/DDBJ databases">
        <authorList>
            <consortium name="Pathogen Informatics"/>
            <person name="Doyle S."/>
        </authorList>
    </citation>
    <scope>NUCLEOTIDE SEQUENCE [LARGE SCALE GENOMIC DNA]</scope>
    <source>
        <strain evidence="2">NCTC11421</strain>
    </source>
</reference>
<sequence length="59" mass="6247">MGWMVLAVMKSLTASLPPAGLAWLAAGGMLYSVGIYWFVNDEKSDTGTESGICSYWAAA</sequence>
<dbReference type="EMBL" id="UGRI01000002">
    <property type="protein sequence ID" value="SUB32384.1"/>
    <property type="molecule type" value="Genomic_DNA"/>
</dbReference>
<keyword evidence="1" id="KW-1133">Transmembrane helix</keyword>
<protein>
    <submittedName>
        <fullName evidence="2">Hemolysin, putative</fullName>
    </submittedName>
</protein>